<dbReference type="SUPFAM" id="SSF52540">
    <property type="entry name" value="P-loop containing nucleoside triphosphate hydrolases"/>
    <property type="match status" value="1"/>
</dbReference>
<dbReference type="InterPro" id="IPR005225">
    <property type="entry name" value="Small_GTP-bd"/>
</dbReference>
<dbReference type="InterPro" id="IPR050227">
    <property type="entry name" value="Rab"/>
</dbReference>
<evidence type="ECO:0000313" key="4">
    <source>
        <dbReference type="EMBL" id="CAL6060616.1"/>
    </source>
</evidence>
<evidence type="ECO:0000313" key="3">
    <source>
        <dbReference type="EMBL" id="CAL6047818.1"/>
    </source>
</evidence>
<accession>A0ABP1JVZ0</accession>
<dbReference type="EMBL" id="CAXDID020000231">
    <property type="protein sequence ID" value="CAL6060616.1"/>
    <property type="molecule type" value="Genomic_DNA"/>
</dbReference>
<dbReference type="NCBIfam" id="TIGR00231">
    <property type="entry name" value="small_GTP"/>
    <property type="match status" value="1"/>
</dbReference>
<dbReference type="InterPro" id="IPR027417">
    <property type="entry name" value="P-loop_NTPase"/>
</dbReference>
<dbReference type="PANTHER" id="PTHR47977">
    <property type="entry name" value="RAS-RELATED PROTEIN RAB"/>
    <property type="match status" value="1"/>
</dbReference>
<keyword evidence="2" id="KW-0342">GTP-binding</keyword>
<evidence type="ECO:0000256" key="2">
    <source>
        <dbReference type="ARBA" id="ARBA00023134"/>
    </source>
</evidence>
<keyword evidence="5" id="KW-1185">Reference proteome</keyword>
<dbReference type="Proteomes" id="UP001642409">
    <property type="component" value="Unassembled WGS sequence"/>
</dbReference>
<protein>
    <submittedName>
        <fullName evidence="3">Rab1a</fullName>
    </submittedName>
</protein>
<keyword evidence="1" id="KW-0547">Nucleotide-binding</keyword>
<proteinExistence type="predicted"/>
<name>A0ABP1JVZ0_9EUKA</name>
<dbReference type="PRINTS" id="PR00449">
    <property type="entry name" value="RASTRNSFRMNG"/>
</dbReference>
<reference evidence="3 5" key="1">
    <citation type="submission" date="2024-07" db="EMBL/GenBank/DDBJ databases">
        <authorList>
            <person name="Akdeniz Z."/>
        </authorList>
    </citation>
    <scope>NUCLEOTIDE SEQUENCE [LARGE SCALE GENOMIC DNA]</scope>
</reference>
<dbReference type="PROSITE" id="PS51419">
    <property type="entry name" value="RAB"/>
    <property type="match status" value="1"/>
</dbReference>
<dbReference type="EMBL" id="CAXDID020000173">
    <property type="protein sequence ID" value="CAL6047818.1"/>
    <property type="molecule type" value="Genomic_DNA"/>
</dbReference>
<dbReference type="Pfam" id="PF00071">
    <property type="entry name" value="Ras"/>
    <property type="match status" value="1"/>
</dbReference>
<comment type="caution">
    <text evidence="3">The sequence shown here is derived from an EMBL/GenBank/DDBJ whole genome shotgun (WGS) entry which is preliminary data.</text>
</comment>
<dbReference type="SMART" id="SM00175">
    <property type="entry name" value="RAB"/>
    <property type="match status" value="1"/>
</dbReference>
<dbReference type="InterPro" id="IPR001806">
    <property type="entry name" value="Small_GTPase"/>
</dbReference>
<organism evidence="3 5">
    <name type="scientific">Hexamita inflata</name>
    <dbReference type="NCBI Taxonomy" id="28002"/>
    <lineage>
        <taxon>Eukaryota</taxon>
        <taxon>Metamonada</taxon>
        <taxon>Diplomonadida</taxon>
        <taxon>Hexamitidae</taxon>
        <taxon>Hexamitinae</taxon>
        <taxon>Hexamita</taxon>
    </lineage>
</organism>
<dbReference type="Gene3D" id="3.40.50.300">
    <property type="entry name" value="P-loop containing nucleotide triphosphate hydrolases"/>
    <property type="match status" value="1"/>
</dbReference>
<evidence type="ECO:0000313" key="5">
    <source>
        <dbReference type="Proteomes" id="UP001642409"/>
    </source>
</evidence>
<sequence length="179" mass="20869">MISERKHITLQFKVVIVGPQNSGKSHFISRLKGEDQYNYIQTIGVDFSRYTQQLIYNNTLYTSNFILWDTGGSIQFQEINKAFYRGSTAVIIIIDINDWNVLQIIEYIQDIKQYIADTQQITLIANKTDLDQFFNIDDLISLVQEENIQFQMCSALLNKGVIESITKLNEYIIRIQQQQ</sequence>
<dbReference type="SMART" id="SM00173">
    <property type="entry name" value="RAS"/>
    <property type="match status" value="1"/>
</dbReference>
<gene>
    <name evidence="3" type="ORF">HINF_LOCUS42389</name>
    <name evidence="4" type="ORF">HINF_LOCUS49311</name>
</gene>
<evidence type="ECO:0000256" key="1">
    <source>
        <dbReference type="ARBA" id="ARBA00022741"/>
    </source>
</evidence>